<keyword evidence="7" id="KW-0406">Ion transport</keyword>
<evidence type="ECO:0000259" key="15">
    <source>
        <dbReference type="Pfam" id="PF00593"/>
    </source>
</evidence>
<evidence type="ECO:0000313" key="18">
    <source>
        <dbReference type="Proteomes" id="UP000318431"/>
    </source>
</evidence>
<evidence type="ECO:0000256" key="9">
    <source>
        <dbReference type="ARBA" id="ARBA00023136"/>
    </source>
</evidence>
<keyword evidence="11 12" id="KW-0998">Cell outer membrane</keyword>
<evidence type="ECO:0000256" key="11">
    <source>
        <dbReference type="ARBA" id="ARBA00023237"/>
    </source>
</evidence>
<feature type="signal peptide" evidence="14">
    <location>
        <begin position="1"/>
        <end position="35"/>
    </location>
</feature>
<dbReference type="AlphaFoldDB" id="A0A562QVK5"/>
<dbReference type="PROSITE" id="PS52016">
    <property type="entry name" value="TONB_DEPENDENT_REC_3"/>
    <property type="match status" value="1"/>
</dbReference>
<reference evidence="17 18" key="1">
    <citation type="journal article" date="2015" name="Stand. Genomic Sci.">
        <title>Genomic Encyclopedia of Bacterial and Archaeal Type Strains, Phase III: the genomes of soil and plant-associated and newly described type strains.</title>
        <authorList>
            <person name="Whitman W.B."/>
            <person name="Woyke T."/>
            <person name="Klenk H.P."/>
            <person name="Zhou Y."/>
            <person name="Lilburn T.G."/>
            <person name="Beck B.J."/>
            <person name="De Vos P."/>
            <person name="Vandamme P."/>
            <person name="Eisen J.A."/>
            <person name="Garrity G."/>
            <person name="Hugenholtz P."/>
            <person name="Kyrpides N.C."/>
        </authorList>
    </citation>
    <scope>NUCLEOTIDE SEQUENCE [LARGE SCALE GENOMIC DNA]</scope>
    <source>
        <strain evidence="17 18">CGMCC 1.10822</strain>
    </source>
</reference>
<keyword evidence="3 12" id="KW-0813">Transport</keyword>
<dbReference type="Pfam" id="PF00593">
    <property type="entry name" value="TonB_dep_Rec_b-barrel"/>
    <property type="match status" value="1"/>
</dbReference>
<evidence type="ECO:0000256" key="3">
    <source>
        <dbReference type="ARBA" id="ARBA00022448"/>
    </source>
</evidence>
<keyword evidence="6 14" id="KW-0732">Signal</keyword>
<evidence type="ECO:0000256" key="7">
    <source>
        <dbReference type="ARBA" id="ARBA00023065"/>
    </source>
</evidence>
<comment type="subcellular location">
    <subcellularLocation>
        <location evidence="1 12">Cell outer membrane</location>
        <topology evidence="1 12">Multi-pass membrane protein</topology>
    </subcellularLocation>
</comment>
<dbReference type="InterPro" id="IPR039426">
    <property type="entry name" value="TonB-dep_rcpt-like"/>
</dbReference>
<name>A0A562QVK5_9BURK</name>
<organism evidence="17 18">
    <name type="scientific">Pseudoduganella lurida</name>
    <dbReference type="NCBI Taxonomy" id="1036180"/>
    <lineage>
        <taxon>Bacteria</taxon>
        <taxon>Pseudomonadati</taxon>
        <taxon>Pseudomonadota</taxon>
        <taxon>Betaproteobacteria</taxon>
        <taxon>Burkholderiales</taxon>
        <taxon>Oxalobacteraceae</taxon>
        <taxon>Telluria group</taxon>
        <taxon>Pseudoduganella</taxon>
    </lineage>
</organism>
<keyword evidence="9 12" id="KW-0472">Membrane</keyword>
<evidence type="ECO:0000256" key="5">
    <source>
        <dbReference type="ARBA" id="ARBA00022692"/>
    </source>
</evidence>
<keyword evidence="10" id="KW-0675">Receptor</keyword>
<dbReference type="CDD" id="cd01347">
    <property type="entry name" value="ligand_gated_channel"/>
    <property type="match status" value="1"/>
</dbReference>
<evidence type="ECO:0000256" key="8">
    <source>
        <dbReference type="ARBA" id="ARBA00023077"/>
    </source>
</evidence>
<dbReference type="Pfam" id="PF07715">
    <property type="entry name" value="Plug"/>
    <property type="match status" value="1"/>
</dbReference>
<comment type="caution">
    <text evidence="17">The sequence shown here is derived from an EMBL/GenBank/DDBJ whole genome shotgun (WGS) entry which is preliminary data.</text>
</comment>
<dbReference type="InterPro" id="IPR037066">
    <property type="entry name" value="Plug_dom_sf"/>
</dbReference>
<keyword evidence="8 13" id="KW-0798">TonB box</keyword>
<evidence type="ECO:0000256" key="2">
    <source>
        <dbReference type="ARBA" id="ARBA00009810"/>
    </source>
</evidence>
<feature type="domain" description="TonB-dependent receptor plug" evidence="16">
    <location>
        <begin position="61"/>
        <end position="166"/>
    </location>
</feature>
<dbReference type="PANTHER" id="PTHR30069:SF53">
    <property type="entry name" value="COLICIN I RECEPTOR-RELATED"/>
    <property type="match status" value="1"/>
</dbReference>
<evidence type="ECO:0000256" key="13">
    <source>
        <dbReference type="RuleBase" id="RU003357"/>
    </source>
</evidence>
<dbReference type="OrthoDB" id="183532at2"/>
<dbReference type="RefSeq" id="WP_145653457.1">
    <property type="nucleotide sequence ID" value="NZ_VLLB01000018.1"/>
</dbReference>
<dbReference type="InterPro" id="IPR000531">
    <property type="entry name" value="Beta-barrel_TonB"/>
</dbReference>
<dbReference type="InterPro" id="IPR012910">
    <property type="entry name" value="Plug_dom"/>
</dbReference>
<dbReference type="InterPro" id="IPR036942">
    <property type="entry name" value="Beta-barrel_TonB_sf"/>
</dbReference>
<keyword evidence="5 12" id="KW-0812">Transmembrane</keyword>
<evidence type="ECO:0000256" key="14">
    <source>
        <dbReference type="SAM" id="SignalP"/>
    </source>
</evidence>
<comment type="similarity">
    <text evidence="2 12 13">Belongs to the TonB-dependent receptor family.</text>
</comment>
<dbReference type="Gene3D" id="2.40.170.20">
    <property type="entry name" value="TonB-dependent receptor, beta-barrel domain"/>
    <property type="match status" value="1"/>
</dbReference>
<sequence>MTSPVALQAARKPLAVSISLALSFAVFAPAAFAQASSVGAVAAPNADTVIVTAGRTPQLARDVISDTTVITAEEIARSGAGSITELLQRQRGIEVARNGGPGTNASVFIRGANSNQNIVLVDGVRIGSATTGTASWNAIPLSAIDRIEIVYGPLSTLYGADAIGGVIQLFTKKGAGAPAVTATVGGGSDKTYKADAGVSGGTDKISYALAAGKERSDGFSATRKGTSSFNPDDDGYDRKTASGKFSLQVLPGHELGATFLYSDLTADYDSANFAAYSTQTLSTVAAYSRNEILPNWTSLVQVAQSRDKSGSVYGIGAFGFSQINTKQDLYSWQNDFRIGDDNLQVLGEYRHEEVASNNADIARERHTKSIAATYSARRGNHLLNVGARYDDNSDYGSKNTGSVGYAYRITPALTASASFGTSFRAPTYNELYYSGYGNPANRPEEGRNAEAAVRYDDGKTQLGAVYFHNKLTDLLLNTTPCPFPSDAKNNYQYGCAYNVNHALLEGLSLSAAHQLGALLLGASADFQQPKDETTGKLLQRRAKRHASLTAEYGMGPLTAGAEWQLSSSRFDDAANRNTLAGYGVVNLYGTYRLAPDWSVLLRVNNVADKNYELARYYQTGGRTAFASLRYGFK</sequence>
<evidence type="ECO:0000313" key="17">
    <source>
        <dbReference type="EMBL" id="TWI60344.1"/>
    </source>
</evidence>
<evidence type="ECO:0000256" key="6">
    <source>
        <dbReference type="ARBA" id="ARBA00022729"/>
    </source>
</evidence>
<keyword evidence="18" id="KW-1185">Reference proteome</keyword>
<gene>
    <name evidence="17" type="ORF">IP91_05137</name>
</gene>
<dbReference type="EMBL" id="VLLB01000018">
    <property type="protein sequence ID" value="TWI60344.1"/>
    <property type="molecule type" value="Genomic_DNA"/>
</dbReference>
<keyword evidence="4 12" id="KW-1134">Transmembrane beta strand</keyword>
<evidence type="ECO:0000259" key="16">
    <source>
        <dbReference type="Pfam" id="PF07715"/>
    </source>
</evidence>
<feature type="chain" id="PRO_5022038686" evidence="14">
    <location>
        <begin position="36"/>
        <end position="633"/>
    </location>
</feature>
<dbReference type="PANTHER" id="PTHR30069">
    <property type="entry name" value="TONB-DEPENDENT OUTER MEMBRANE RECEPTOR"/>
    <property type="match status" value="1"/>
</dbReference>
<protein>
    <submittedName>
        <fullName evidence="17">Vitamin B12 transporter</fullName>
    </submittedName>
</protein>
<dbReference type="SUPFAM" id="SSF56935">
    <property type="entry name" value="Porins"/>
    <property type="match status" value="1"/>
</dbReference>
<dbReference type="Proteomes" id="UP000318431">
    <property type="component" value="Unassembled WGS sequence"/>
</dbReference>
<dbReference type="GO" id="GO:0015889">
    <property type="term" value="P:cobalamin transport"/>
    <property type="evidence" value="ECO:0007669"/>
    <property type="project" value="TreeGrafter"/>
</dbReference>
<dbReference type="Gene3D" id="2.170.130.10">
    <property type="entry name" value="TonB-dependent receptor, plug domain"/>
    <property type="match status" value="1"/>
</dbReference>
<evidence type="ECO:0000256" key="1">
    <source>
        <dbReference type="ARBA" id="ARBA00004571"/>
    </source>
</evidence>
<proteinExistence type="inferred from homology"/>
<dbReference type="GO" id="GO:0009279">
    <property type="term" value="C:cell outer membrane"/>
    <property type="evidence" value="ECO:0007669"/>
    <property type="project" value="UniProtKB-SubCell"/>
</dbReference>
<accession>A0A562QVK5</accession>
<feature type="domain" description="TonB-dependent receptor-like beta-barrel" evidence="15">
    <location>
        <begin position="211"/>
        <end position="606"/>
    </location>
</feature>
<dbReference type="GO" id="GO:0006811">
    <property type="term" value="P:monoatomic ion transport"/>
    <property type="evidence" value="ECO:0007669"/>
    <property type="project" value="UniProtKB-KW"/>
</dbReference>
<evidence type="ECO:0000256" key="10">
    <source>
        <dbReference type="ARBA" id="ARBA00023170"/>
    </source>
</evidence>
<evidence type="ECO:0000256" key="12">
    <source>
        <dbReference type="PROSITE-ProRule" id="PRU01360"/>
    </source>
</evidence>
<evidence type="ECO:0000256" key="4">
    <source>
        <dbReference type="ARBA" id="ARBA00022452"/>
    </source>
</evidence>